<dbReference type="Proteomes" id="UP000536624">
    <property type="component" value="Unassembled WGS sequence"/>
</dbReference>
<dbReference type="EMBL" id="JAALLH010000001">
    <property type="protein sequence ID" value="NIY63117.1"/>
    <property type="molecule type" value="Genomic_DNA"/>
</dbReference>
<evidence type="ECO:0000256" key="1">
    <source>
        <dbReference type="SAM" id="MobiDB-lite"/>
    </source>
</evidence>
<gene>
    <name evidence="2" type="ORF">SMALB_1045</name>
</gene>
<comment type="caution">
    <text evidence="2">The sequence shown here is derived from an EMBL/GenBank/DDBJ whole genome shotgun (WGS) entry which is preliminary data.</text>
</comment>
<protein>
    <submittedName>
        <fullName evidence="2">Uncharacterized protein</fullName>
    </submittedName>
</protein>
<name>A0A7X5WY37_STRMQ</name>
<organism evidence="2 3">
    <name type="scientific">Streptomyces malaysiensis</name>
    <dbReference type="NCBI Taxonomy" id="92644"/>
    <lineage>
        <taxon>Bacteria</taxon>
        <taxon>Bacillati</taxon>
        <taxon>Actinomycetota</taxon>
        <taxon>Actinomycetes</taxon>
        <taxon>Kitasatosporales</taxon>
        <taxon>Streptomycetaceae</taxon>
        <taxon>Streptomyces</taxon>
        <taxon>Streptomyces violaceusniger group</taxon>
    </lineage>
</organism>
<feature type="region of interest" description="Disordered" evidence="1">
    <location>
        <begin position="86"/>
        <end position="105"/>
    </location>
</feature>
<proteinExistence type="predicted"/>
<sequence>MFCATRPILSLLTVGRVQTPVCVQRTPSVLVAARTSVSFRAVKNRHKVFADRHYWRASKLWSGSYFAESVAPLGCLSSARHRAAQSADLKARHERRSTVQTRAHG</sequence>
<reference evidence="2 3" key="1">
    <citation type="submission" date="2020-02" db="EMBL/GenBank/DDBJ databases">
        <title>Streptomyces malaysiensis DSM14702 (JHCC583434, PFL_A843) Genome sequencing and assembly.</title>
        <authorList>
            <person name="Samborskyy M."/>
        </authorList>
    </citation>
    <scope>NUCLEOTIDE SEQUENCE [LARGE SCALE GENOMIC DNA]</scope>
    <source>
        <strain evidence="2 3">DSM 14702</strain>
    </source>
</reference>
<evidence type="ECO:0000313" key="2">
    <source>
        <dbReference type="EMBL" id="NIY63117.1"/>
    </source>
</evidence>
<accession>A0A7X5WY37</accession>
<dbReference type="AlphaFoldDB" id="A0A7X5WY37"/>
<evidence type="ECO:0000313" key="3">
    <source>
        <dbReference type="Proteomes" id="UP000536624"/>
    </source>
</evidence>